<organism evidence="8">
    <name type="scientific">Salpingoeca rosetta (strain ATCC 50818 / BSB-021)</name>
    <dbReference type="NCBI Taxonomy" id="946362"/>
    <lineage>
        <taxon>Eukaryota</taxon>
        <taxon>Choanoflagellata</taxon>
        <taxon>Craspedida</taxon>
        <taxon>Salpingoecidae</taxon>
        <taxon>Salpingoeca</taxon>
    </lineage>
</organism>
<dbReference type="FunCoup" id="F2U0E8">
    <property type="interactions" value="37"/>
</dbReference>
<keyword evidence="5 6" id="KW-0472">Membrane</keyword>
<sequence length="443" mass="46473">MAGGGAGGAGGGGVRWGELVLLLMLYLVQGLPFGMQVKTLPILLRQEGVSLSAISSLGILSLPWLVKLAWAPLVDSYYWPRFGRRKSWIVPCLIIIGGAALTVLPSRSIPHMLVVIFVMNLAASVQDIATDGLAIDVLTDEKSLAFGNAAQVVGFKAGMMLAGGLVPWYFADNPWLGCFGVIAVVTMGLAALLLMHKGPITESAPATSADKGDTASATSAAARPAVAHDVEDIVHKMKEVFGMILRQFKQPAVRPLLLLLLTYKSGEVMADVMFKPFLLDEGVEADLVSLWTGVIGSAFSIVGSLAGGYCSGRFSARTTLLVSGVLRVAAQLGRALAAVLTVSADSPLPILTLIATEAITGGVVTTAVFTLMMAQSQPGVAGTPNTATFYTTLTTVELVGKSAASILSGVFAEHMGYEAFFFFTAILSAIPLWFARNIKSHAQ</sequence>
<dbReference type="eggNOG" id="KOG3574">
    <property type="taxonomic scope" value="Eukaryota"/>
</dbReference>
<dbReference type="Gene3D" id="1.20.1250.20">
    <property type="entry name" value="MFS general substrate transporter like domains"/>
    <property type="match status" value="1"/>
</dbReference>
<evidence type="ECO:0000256" key="1">
    <source>
        <dbReference type="ARBA" id="ARBA00004141"/>
    </source>
</evidence>
<keyword evidence="8" id="KW-1185">Reference proteome</keyword>
<feature type="transmembrane region" description="Helical" evidence="6">
    <location>
        <begin position="49"/>
        <end position="66"/>
    </location>
</feature>
<evidence type="ECO:0000313" key="8">
    <source>
        <dbReference type="Proteomes" id="UP000007799"/>
    </source>
</evidence>
<dbReference type="KEGG" id="sre:PTSG_01463"/>
<dbReference type="RefSeq" id="XP_004997437.1">
    <property type="nucleotide sequence ID" value="XM_004997380.1"/>
</dbReference>
<dbReference type="InterPro" id="IPR036259">
    <property type="entry name" value="MFS_trans_sf"/>
</dbReference>
<evidence type="ECO:0000256" key="4">
    <source>
        <dbReference type="ARBA" id="ARBA00022989"/>
    </source>
</evidence>
<dbReference type="InterPro" id="IPR004752">
    <property type="entry name" value="AmpG_permease/AT-1"/>
</dbReference>
<name>F2U0E8_SALR5</name>
<evidence type="ECO:0000256" key="2">
    <source>
        <dbReference type="ARBA" id="ARBA00022448"/>
    </source>
</evidence>
<dbReference type="GO" id="GO:0035348">
    <property type="term" value="P:acetyl-CoA transmembrane transport"/>
    <property type="evidence" value="ECO:0007669"/>
    <property type="project" value="InterPro"/>
</dbReference>
<feature type="transmembrane region" description="Helical" evidence="6">
    <location>
        <begin position="290"/>
        <end position="312"/>
    </location>
</feature>
<reference evidence="7" key="1">
    <citation type="submission" date="2009-08" db="EMBL/GenBank/DDBJ databases">
        <title>Annotation of Salpingoeca rosetta.</title>
        <authorList>
            <consortium name="The Broad Institute Genome Sequencing Platform"/>
            <person name="Russ C."/>
            <person name="Cuomo C."/>
            <person name="Burger G."/>
            <person name="Gray M.W."/>
            <person name="Holland P.W.H."/>
            <person name="King N."/>
            <person name="Lang F.B.F."/>
            <person name="Roger A.J."/>
            <person name="Ruiz-Trillo I."/>
            <person name="Young S.K."/>
            <person name="Zeng Q."/>
            <person name="Gargeya S."/>
            <person name="Alvarado L."/>
            <person name="Berlin A."/>
            <person name="Chapman S.B."/>
            <person name="Chen Z."/>
            <person name="Freedman E."/>
            <person name="Gellesch M."/>
            <person name="Goldberg J."/>
            <person name="Griggs A."/>
            <person name="Gujja S."/>
            <person name="Heilman E."/>
            <person name="Heiman D."/>
            <person name="Howarth C."/>
            <person name="Mehta T."/>
            <person name="Neiman D."/>
            <person name="Pearson M."/>
            <person name="Roberts A."/>
            <person name="Saif S."/>
            <person name="Shea T."/>
            <person name="Shenoy N."/>
            <person name="Sisk P."/>
            <person name="Stolte C."/>
            <person name="Sykes S."/>
            <person name="White J."/>
            <person name="Yandava C."/>
            <person name="Haas B."/>
            <person name="Nusbaum C."/>
            <person name="Birren B."/>
        </authorList>
    </citation>
    <scope>NUCLEOTIDE SEQUENCE [LARGE SCALE GENOMIC DNA]</scope>
    <source>
        <strain evidence="7">ATCC 50818</strain>
    </source>
</reference>
<evidence type="ECO:0000256" key="6">
    <source>
        <dbReference type="SAM" id="Phobius"/>
    </source>
</evidence>
<dbReference type="GO" id="GO:0016020">
    <property type="term" value="C:membrane"/>
    <property type="evidence" value="ECO:0007669"/>
    <property type="project" value="UniProtKB-SubCell"/>
</dbReference>
<evidence type="ECO:0000256" key="3">
    <source>
        <dbReference type="ARBA" id="ARBA00022692"/>
    </source>
</evidence>
<feature type="transmembrane region" description="Helical" evidence="6">
    <location>
        <begin position="86"/>
        <end position="104"/>
    </location>
</feature>
<dbReference type="AlphaFoldDB" id="F2U0E8"/>
<dbReference type="GO" id="GO:0008521">
    <property type="term" value="F:acetyl-CoA transmembrane transporter activity"/>
    <property type="evidence" value="ECO:0007669"/>
    <property type="project" value="InterPro"/>
</dbReference>
<dbReference type="SUPFAM" id="SSF103473">
    <property type="entry name" value="MFS general substrate transporter"/>
    <property type="match status" value="1"/>
</dbReference>
<dbReference type="Proteomes" id="UP000007799">
    <property type="component" value="Unassembled WGS sequence"/>
</dbReference>
<dbReference type="CDD" id="cd17485">
    <property type="entry name" value="MFS_MFSD3"/>
    <property type="match status" value="1"/>
</dbReference>
<keyword evidence="4 6" id="KW-1133">Transmembrane helix</keyword>
<dbReference type="STRING" id="946362.F2U0E8"/>
<feature type="transmembrane region" description="Helical" evidence="6">
    <location>
        <begin position="174"/>
        <end position="195"/>
    </location>
</feature>
<dbReference type="OrthoDB" id="6415790at2759"/>
<evidence type="ECO:0000313" key="7">
    <source>
        <dbReference type="EMBL" id="EGD80876.1"/>
    </source>
</evidence>
<dbReference type="PANTHER" id="PTHR12778">
    <property type="entry name" value="SOLUTE CARRIER FAMILY 33 ACETYL-COA TRANSPORTER -RELATED"/>
    <property type="match status" value="1"/>
</dbReference>
<feature type="transmembrane region" description="Helical" evidence="6">
    <location>
        <begin position="350"/>
        <end position="374"/>
    </location>
</feature>
<comment type="subcellular location">
    <subcellularLocation>
        <location evidence="1">Membrane</location>
        <topology evidence="1">Multi-pass membrane protein</topology>
    </subcellularLocation>
</comment>
<dbReference type="GeneID" id="16078034"/>
<dbReference type="PANTHER" id="PTHR12778:SF10">
    <property type="entry name" value="MAJOR FACILITATOR SUPERFAMILY DOMAIN-CONTAINING PROTEIN 3"/>
    <property type="match status" value="1"/>
</dbReference>
<feature type="transmembrane region" description="Helical" evidence="6">
    <location>
        <begin position="111"/>
        <end position="129"/>
    </location>
</feature>
<keyword evidence="3 6" id="KW-0812">Transmembrane</keyword>
<accession>F2U0E8</accession>
<gene>
    <name evidence="7" type="ORF">PTSG_01463</name>
</gene>
<dbReference type="InterPro" id="IPR024371">
    <property type="entry name" value="AcetylCoA_trans_1-like"/>
</dbReference>
<dbReference type="InParanoid" id="F2U0E8"/>
<evidence type="ECO:0000256" key="5">
    <source>
        <dbReference type="ARBA" id="ARBA00023136"/>
    </source>
</evidence>
<feature type="transmembrane region" description="Helical" evidence="6">
    <location>
        <begin position="19"/>
        <end position="37"/>
    </location>
</feature>
<feature type="transmembrane region" description="Helical" evidence="6">
    <location>
        <begin position="417"/>
        <end position="435"/>
    </location>
</feature>
<dbReference type="Pfam" id="PF13000">
    <property type="entry name" value="Acatn"/>
    <property type="match status" value="1"/>
</dbReference>
<dbReference type="OMA" id="PFYVDMG"/>
<protein>
    <submittedName>
        <fullName evidence="7">Major facilitator superfamily transporter permease</fullName>
    </submittedName>
</protein>
<dbReference type="EMBL" id="GL832958">
    <property type="protein sequence ID" value="EGD80876.1"/>
    <property type="molecule type" value="Genomic_DNA"/>
</dbReference>
<keyword evidence="2" id="KW-0813">Transport</keyword>
<proteinExistence type="predicted"/>